<name>U1RFB6_9ACTO</name>
<evidence type="ECO:0000313" key="2">
    <source>
        <dbReference type="Proteomes" id="UP000016481"/>
    </source>
</evidence>
<organism evidence="1 2">
    <name type="scientific">Actinomyces graevenitzii F0530</name>
    <dbReference type="NCBI Taxonomy" id="1321817"/>
    <lineage>
        <taxon>Bacteria</taxon>
        <taxon>Bacillati</taxon>
        <taxon>Actinomycetota</taxon>
        <taxon>Actinomycetes</taxon>
        <taxon>Actinomycetales</taxon>
        <taxon>Actinomycetaceae</taxon>
        <taxon>Actinomyces</taxon>
    </lineage>
</organism>
<dbReference type="HOGENOM" id="CLU_3057577_0_0_11"/>
<dbReference type="EMBL" id="AWSC01000023">
    <property type="protein sequence ID" value="ERH17182.1"/>
    <property type="molecule type" value="Genomic_DNA"/>
</dbReference>
<proteinExistence type="predicted"/>
<sequence>MAPQLFSVLCRVFYPPQSGTATPQLRGCSWVTSVASHNILARAQRLSNWLSLA</sequence>
<comment type="caution">
    <text evidence="1">The sequence shown here is derived from an EMBL/GenBank/DDBJ whole genome shotgun (WGS) entry which is preliminary data.</text>
</comment>
<dbReference type="Proteomes" id="UP000016481">
    <property type="component" value="Unassembled WGS sequence"/>
</dbReference>
<accession>U1RFB6</accession>
<evidence type="ECO:0000313" key="1">
    <source>
        <dbReference type="EMBL" id="ERH17182.1"/>
    </source>
</evidence>
<reference evidence="1 2" key="1">
    <citation type="submission" date="2013-08" db="EMBL/GenBank/DDBJ databases">
        <authorList>
            <person name="Weinstock G."/>
            <person name="Sodergren E."/>
            <person name="Wylie T."/>
            <person name="Fulton L."/>
            <person name="Fulton R."/>
            <person name="Fronick C."/>
            <person name="O'Laughlin M."/>
            <person name="Godfrey J."/>
            <person name="Miner T."/>
            <person name="Herter B."/>
            <person name="Appelbaum E."/>
            <person name="Cordes M."/>
            <person name="Lek S."/>
            <person name="Wollam A."/>
            <person name="Pepin K.H."/>
            <person name="Palsikar V.B."/>
            <person name="Mitreva M."/>
            <person name="Wilson R.K."/>
        </authorList>
    </citation>
    <scope>NUCLEOTIDE SEQUENCE [LARGE SCALE GENOMIC DNA]</scope>
    <source>
        <strain evidence="1 2">F0530</strain>
    </source>
</reference>
<protein>
    <submittedName>
        <fullName evidence="1">Uncharacterized protein</fullName>
    </submittedName>
</protein>
<dbReference type="AlphaFoldDB" id="U1RFB6"/>
<gene>
    <name evidence="1" type="ORF">HMPREF1978_00776</name>
</gene>